<evidence type="ECO:0000256" key="3">
    <source>
        <dbReference type="ARBA" id="ARBA00022692"/>
    </source>
</evidence>
<dbReference type="OrthoDB" id="1929172at2759"/>
<dbReference type="GO" id="GO:0012505">
    <property type="term" value="C:endomembrane system"/>
    <property type="evidence" value="ECO:0007669"/>
    <property type="project" value="UniProtKB-SubCell"/>
</dbReference>
<dbReference type="STRING" id="1182542.W9YGY2"/>
<dbReference type="GO" id="GO:0016020">
    <property type="term" value="C:membrane"/>
    <property type="evidence" value="ECO:0007669"/>
    <property type="project" value="UniProtKB-SubCell"/>
</dbReference>
<reference evidence="12 13" key="1">
    <citation type="submission" date="2013-03" db="EMBL/GenBank/DDBJ databases">
        <title>The Genome Sequence of Capronia epimyces CBS 606.96.</title>
        <authorList>
            <consortium name="The Broad Institute Genomics Platform"/>
            <person name="Cuomo C."/>
            <person name="de Hoog S."/>
            <person name="Gorbushina A."/>
            <person name="Walker B."/>
            <person name="Young S.K."/>
            <person name="Zeng Q."/>
            <person name="Gargeya S."/>
            <person name="Fitzgerald M."/>
            <person name="Haas B."/>
            <person name="Abouelleil A."/>
            <person name="Allen A.W."/>
            <person name="Alvarado L."/>
            <person name="Arachchi H.M."/>
            <person name="Berlin A.M."/>
            <person name="Chapman S.B."/>
            <person name="Gainer-Dewar J."/>
            <person name="Goldberg J."/>
            <person name="Griggs A."/>
            <person name="Gujja S."/>
            <person name="Hansen M."/>
            <person name="Howarth C."/>
            <person name="Imamovic A."/>
            <person name="Ireland A."/>
            <person name="Larimer J."/>
            <person name="McCowan C."/>
            <person name="Murphy C."/>
            <person name="Pearson M."/>
            <person name="Poon T.W."/>
            <person name="Priest M."/>
            <person name="Roberts A."/>
            <person name="Saif S."/>
            <person name="Shea T."/>
            <person name="Sisk P."/>
            <person name="Sykes S."/>
            <person name="Wortman J."/>
            <person name="Nusbaum C."/>
            <person name="Birren B."/>
        </authorList>
    </citation>
    <scope>NUCLEOTIDE SEQUENCE [LARGE SCALE GENOMIC DNA]</scope>
    <source>
        <strain evidence="12 13">CBS 606.96</strain>
    </source>
</reference>
<sequence>MRSLSILLGLLAVAISGVYSTALTYKLGANEKACFFTFVGRQNAKVAFYFAVQSGGSFDVDYSVIGPNDKKIMEGQKERQGDLVFTAQTPGEYRFCFGNEMSTFADKMVDFEIAVEDESKSALLPQKAGSSPEQTSVLEDVIFKISGQLSTISRMQKYFRTRENRNFSTVRSTEQRIFNFSLVEVLMMAGMAALQVLVVRFFFQGARKGKSTLTDTYMFRPKEISLLYLWLDRLLTGFTLRLAGYV</sequence>
<evidence type="ECO:0000256" key="7">
    <source>
        <dbReference type="ARBA" id="ARBA00037847"/>
    </source>
</evidence>
<evidence type="ECO:0000313" key="12">
    <source>
        <dbReference type="EMBL" id="EXJ91808.1"/>
    </source>
</evidence>
<name>W9YGY2_9EURO</name>
<feature type="chain" id="PRO_5004932794" description="GOLD domain-containing protein" evidence="10">
    <location>
        <begin position="21"/>
        <end position="246"/>
    </location>
</feature>
<keyword evidence="4 10" id="KW-0732">Signal</keyword>
<organism evidence="12 13">
    <name type="scientific">Capronia epimyces CBS 606.96</name>
    <dbReference type="NCBI Taxonomy" id="1182542"/>
    <lineage>
        <taxon>Eukaryota</taxon>
        <taxon>Fungi</taxon>
        <taxon>Dikarya</taxon>
        <taxon>Ascomycota</taxon>
        <taxon>Pezizomycotina</taxon>
        <taxon>Eurotiomycetes</taxon>
        <taxon>Chaetothyriomycetidae</taxon>
        <taxon>Chaetothyriales</taxon>
        <taxon>Herpotrichiellaceae</taxon>
        <taxon>Capronia</taxon>
    </lineage>
</organism>
<dbReference type="GeneID" id="19164498"/>
<dbReference type="eggNOG" id="KOG1693">
    <property type="taxonomic scope" value="Eukaryota"/>
</dbReference>
<proteinExistence type="inferred from homology"/>
<evidence type="ECO:0000256" key="1">
    <source>
        <dbReference type="ARBA" id="ARBA00004479"/>
    </source>
</evidence>
<evidence type="ECO:0000256" key="6">
    <source>
        <dbReference type="ARBA" id="ARBA00023136"/>
    </source>
</evidence>
<comment type="subcellular location">
    <subcellularLocation>
        <location evidence="7">Endomembrane system</location>
        <topology evidence="7">Single-pass membrane protein</topology>
    </subcellularLocation>
    <subcellularLocation>
        <location evidence="1 8">Membrane</location>
        <topology evidence="1 8">Single-pass type I membrane protein</topology>
    </subcellularLocation>
</comment>
<evidence type="ECO:0000256" key="4">
    <source>
        <dbReference type="ARBA" id="ARBA00022729"/>
    </source>
</evidence>
<dbReference type="RefSeq" id="XP_007728698.1">
    <property type="nucleotide sequence ID" value="XM_007730508.1"/>
</dbReference>
<dbReference type="SUPFAM" id="SSF101576">
    <property type="entry name" value="Supernatant protein factor (SPF), C-terminal domain"/>
    <property type="match status" value="1"/>
</dbReference>
<evidence type="ECO:0000256" key="8">
    <source>
        <dbReference type="RuleBase" id="RU003827"/>
    </source>
</evidence>
<dbReference type="SMART" id="SM01190">
    <property type="entry name" value="EMP24_GP25L"/>
    <property type="match status" value="1"/>
</dbReference>
<feature type="transmembrane region" description="Helical" evidence="9">
    <location>
        <begin position="177"/>
        <end position="203"/>
    </location>
</feature>
<evidence type="ECO:0000256" key="10">
    <source>
        <dbReference type="SAM" id="SignalP"/>
    </source>
</evidence>
<gene>
    <name evidence="12" type="ORF">A1O3_00358</name>
</gene>
<keyword evidence="3 8" id="KW-0812">Transmembrane</keyword>
<keyword evidence="5 9" id="KW-1133">Transmembrane helix</keyword>
<dbReference type="HOGENOM" id="CLU_066963_4_2_1"/>
<dbReference type="InterPro" id="IPR015720">
    <property type="entry name" value="Emp24-like"/>
</dbReference>
<feature type="signal peptide" evidence="10">
    <location>
        <begin position="1"/>
        <end position="20"/>
    </location>
</feature>
<dbReference type="PANTHER" id="PTHR22811">
    <property type="entry name" value="TRANSMEMBRANE EMP24 DOMAIN-CONTAINING PROTEIN"/>
    <property type="match status" value="1"/>
</dbReference>
<evidence type="ECO:0000256" key="9">
    <source>
        <dbReference type="SAM" id="Phobius"/>
    </source>
</evidence>
<protein>
    <recommendedName>
        <fullName evidence="11">GOLD domain-containing protein</fullName>
    </recommendedName>
</protein>
<accession>W9YGY2</accession>
<dbReference type="Pfam" id="PF01105">
    <property type="entry name" value="EMP24_GP25L"/>
    <property type="match status" value="1"/>
</dbReference>
<feature type="domain" description="GOLD" evidence="11">
    <location>
        <begin position="32"/>
        <end position="115"/>
    </location>
</feature>
<keyword evidence="13" id="KW-1185">Reference proteome</keyword>
<comment type="similarity">
    <text evidence="2 8">Belongs to the EMP24/GP25L family.</text>
</comment>
<evidence type="ECO:0000259" key="11">
    <source>
        <dbReference type="PROSITE" id="PS50866"/>
    </source>
</evidence>
<dbReference type="InterPro" id="IPR009038">
    <property type="entry name" value="GOLD_dom"/>
</dbReference>
<evidence type="ECO:0000256" key="2">
    <source>
        <dbReference type="ARBA" id="ARBA00007104"/>
    </source>
</evidence>
<keyword evidence="6 9" id="KW-0472">Membrane</keyword>
<dbReference type="Proteomes" id="UP000019478">
    <property type="component" value="Unassembled WGS sequence"/>
</dbReference>
<dbReference type="PROSITE" id="PS50866">
    <property type="entry name" value="GOLD"/>
    <property type="match status" value="1"/>
</dbReference>
<evidence type="ECO:0000256" key="5">
    <source>
        <dbReference type="ARBA" id="ARBA00022989"/>
    </source>
</evidence>
<evidence type="ECO:0000313" key="13">
    <source>
        <dbReference type="Proteomes" id="UP000019478"/>
    </source>
</evidence>
<comment type="caution">
    <text evidence="12">The sequence shown here is derived from an EMBL/GenBank/DDBJ whole genome shotgun (WGS) entry which is preliminary data.</text>
</comment>
<dbReference type="AlphaFoldDB" id="W9YGY2"/>
<dbReference type="EMBL" id="AMGY01000001">
    <property type="protein sequence ID" value="EXJ91808.1"/>
    <property type="molecule type" value="Genomic_DNA"/>
</dbReference>
<dbReference type="InterPro" id="IPR036598">
    <property type="entry name" value="GOLD_dom_sf"/>
</dbReference>